<keyword evidence="1" id="KW-0732">Signal</keyword>
<dbReference type="EMBL" id="VCNI01000002">
    <property type="protein sequence ID" value="TMU55515.1"/>
    <property type="molecule type" value="Genomic_DNA"/>
</dbReference>
<dbReference type="Proteomes" id="UP000751614">
    <property type="component" value="Unassembled WGS sequence"/>
</dbReference>
<feature type="signal peptide" evidence="1">
    <location>
        <begin position="1"/>
        <end position="19"/>
    </location>
</feature>
<dbReference type="InterPro" id="IPR018392">
    <property type="entry name" value="LysM"/>
</dbReference>
<accession>A0ABY2WLL1</accession>
<gene>
    <name evidence="3" type="ORF">FGG15_15215</name>
</gene>
<evidence type="ECO:0000256" key="1">
    <source>
        <dbReference type="SAM" id="SignalP"/>
    </source>
</evidence>
<name>A0ABY2WLL1_9FLAO</name>
<feature type="domain" description="LysM" evidence="2">
    <location>
        <begin position="24"/>
        <end position="74"/>
    </location>
</feature>
<sequence>MRLLLALLLWVGMNSALLAQDNFYTIVAQKGDGIFSMLRKQGLDPVKHYEAFIDLNKDNIKDGSLLQIGREYRIPITDDSYKSKGVRVLAAQKAEEPIFDKELGAMSHEGKALKNAVYYLITEDSTSTQNKFVEDIAKNLAAELLEQGATVFVMGNEDENETTTSAQLTKMDRLGNYVDAINKRYLQNHGKYQRLLIIRANGILQAGNLDVSVLHHGNSEQGQRLAENLQHVFKANSTVKKASIDSKTFDDKSTLFLARNTLPAISLITVNKRSEDRTEDAISVRLDKKSFTNWIASGILKDYAELTLED</sequence>
<comment type="caution">
    <text evidence="3">The sequence shown here is derived from an EMBL/GenBank/DDBJ whole genome shotgun (WGS) entry which is preliminary data.</text>
</comment>
<keyword evidence="4" id="KW-1185">Reference proteome</keyword>
<dbReference type="PROSITE" id="PS51782">
    <property type="entry name" value="LYSM"/>
    <property type="match status" value="1"/>
</dbReference>
<reference evidence="3 4" key="1">
    <citation type="submission" date="2019-05" db="EMBL/GenBank/DDBJ databases">
        <title>Flagellimonas sp. AsT0115, sp. nov., isolated from a marine red algae, Asparagopsis taxiformis.</title>
        <authorList>
            <person name="Kim J."/>
            <person name="Jeong S.E."/>
            <person name="Jeon C.O."/>
        </authorList>
    </citation>
    <scope>NUCLEOTIDE SEQUENCE [LARGE SCALE GENOMIC DNA]</scope>
    <source>
        <strain evidence="3 4">AsT0115</strain>
    </source>
</reference>
<protein>
    <recommendedName>
        <fullName evidence="2">LysM domain-containing protein</fullName>
    </recommendedName>
</protein>
<evidence type="ECO:0000313" key="4">
    <source>
        <dbReference type="Proteomes" id="UP000751614"/>
    </source>
</evidence>
<feature type="chain" id="PRO_5045503378" description="LysM domain-containing protein" evidence="1">
    <location>
        <begin position="20"/>
        <end position="310"/>
    </location>
</feature>
<dbReference type="RefSeq" id="WP_138837736.1">
    <property type="nucleotide sequence ID" value="NZ_VCNI01000002.1"/>
</dbReference>
<evidence type="ECO:0000259" key="2">
    <source>
        <dbReference type="PROSITE" id="PS51782"/>
    </source>
</evidence>
<organism evidence="3 4">
    <name type="scientific">Flagellimonas algicola</name>
    <dbReference type="NCBI Taxonomy" id="2583815"/>
    <lineage>
        <taxon>Bacteria</taxon>
        <taxon>Pseudomonadati</taxon>
        <taxon>Bacteroidota</taxon>
        <taxon>Flavobacteriia</taxon>
        <taxon>Flavobacteriales</taxon>
        <taxon>Flavobacteriaceae</taxon>
        <taxon>Flagellimonas</taxon>
    </lineage>
</organism>
<evidence type="ECO:0000313" key="3">
    <source>
        <dbReference type="EMBL" id="TMU55515.1"/>
    </source>
</evidence>
<proteinExistence type="predicted"/>